<accession>A0A1X7AII1</accession>
<dbReference type="AlphaFoldDB" id="A0A1X7AII1"/>
<comment type="subcellular location">
    <subcellularLocation>
        <location evidence="1">Cell membrane</location>
        <topology evidence="1">Multi-pass membrane protein</topology>
    </subcellularLocation>
</comment>
<gene>
    <name evidence="10" type="primary">adiC_1</name>
    <name evidence="10" type="ORF">EHSB41UT_01581</name>
</gene>
<feature type="transmembrane region" description="Helical" evidence="9">
    <location>
        <begin position="135"/>
        <end position="152"/>
    </location>
</feature>
<evidence type="ECO:0000256" key="8">
    <source>
        <dbReference type="ARBA" id="ARBA00045636"/>
    </source>
</evidence>
<feature type="transmembrane region" description="Helical" evidence="9">
    <location>
        <begin position="401"/>
        <end position="421"/>
    </location>
</feature>
<keyword evidence="7 9" id="KW-0472">Membrane</keyword>
<dbReference type="RefSeq" id="WP_087108585.1">
    <property type="nucleotide sequence ID" value="NZ_CBCSCN010000008.1"/>
</dbReference>
<dbReference type="Proteomes" id="UP000196573">
    <property type="component" value="Unassembled WGS sequence"/>
</dbReference>
<reference evidence="10 11" key="1">
    <citation type="submission" date="2017-03" db="EMBL/GenBank/DDBJ databases">
        <authorList>
            <person name="Afonso C.L."/>
            <person name="Miller P.J."/>
            <person name="Scott M.A."/>
            <person name="Spackman E."/>
            <person name="Goraichik I."/>
            <person name="Dimitrov K.M."/>
            <person name="Suarez D.L."/>
            <person name="Swayne D.E."/>
        </authorList>
    </citation>
    <scope>NUCLEOTIDE SEQUENCE [LARGE SCALE GENOMIC DNA]</scope>
    <source>
        <strain evidence="10">SB41UT1</strain>
    </source>
</reference>
<evidence type="ECO:0000256" key="4">
    <source>
        <dbReference type="ARBA" id="ARBA00022475"/>
    </source>
</evidence>
<dbReference type="EMBL" id="FWPT01000003">
    <property type="protein sequence ID" value="SMA43418.1"/>
    <property type="molecule type" value="Genomic_DNA"/>
</dbReference>
<dbReference type="Gene3D" id="1.20.1740.10">
    <property type="entry name" value="Amino acid/polyamine transporter I"/>
    <property type="match status" value="1"/>
</dbReference>
<keyword evidence="4" id="KW-1003">Cell membrane</keyword>
<evidence type="ECO:0000313" key="10">
    <source>
        <dbReference type="EMBL" id="SMA43418.1"/>
    </source>
</evidence>
<feature type="transmembrane region" description="Helical" evidence="9">
    <location>
        <begin position="54"/>
        <end position="74"/>
    </location>
</feature>
<evidence type="ECO:0000256" key="7">
    <source>
        <dbReference type="ARBA" id="ARBA00023136"/>
    </source>
</evidence>
<evidence type="ECO:0000256" key="3">
    <source>
        <dbReference type="ARBA" id="ARBA00021069"/>
    </source>
</evidence>
<dbReference type="PANTHER" id="PTHR42770">
    <property type="entry name" value="AMINO ACID TRANSPORTER-RELATED"/>
    <property type="match status" value="1"/>
</dbReference>
<feature type="transmembrane region" description="Helical" evidence="9">
    <location>
        <begin position="237"/>
        <end position="263"/>
    </location>
</feature>
<comment type="function">
    <text evidence="8">Major component of the acid-resistance (AR) system allowing enteric pathogens to survive the acidic environment in the stomach. Exchanges extracellular arginine for its intracellular decarboxylation product agmatine (Agm) thereby expelling intracellular protons. Probably undergoes several conformational states in order to translocate the substrate across the membrane; keeps the substrate accessible to only 1 side of the membrane at a time by opening and closing 3 membrane-internal gates.</text>
</comment>
<keyword evidence="11" id="KW-1185">Reference proteome</keyword>
<proteinExistence type="inferred from homology"/>
<feature type="transmembrane region" description="Helical" evidence="9">
    <location>
        <begin position="427"/>
        <end position="445"/>
    </location>
</feature>
<keyword evidence="6 9" id="KW-1133">Transmembrane helix</keyword>
<dbReference type="PANTHER" id="PTHR42770:SF18">
    <property type="entry name" value="ARGININE_AGMATINE ANTIPORTER"/>
    <property type="match status" value="1"/>
</dbReference>
<dbReference type="PIRSF" id="PIRSF006060">
    <property type="entry name" value="AA_transporter"/>
    <property type="match status" value="1"/>
</dbReference>
<comment type="similarity">
    <text evidence="2">Belongs to the amino acid-polyamine-organocation (APC) superfamily. Basic amino acid/polyamine antiporter (APA) (TC 2.A.3.2) family.</text>
</comment>
<dbReference type="InterPro" id="IPR002293">
    <property type="entry name" value="AA/rel_permease1"/>
</dbReference>
<dbReference type="GO" id="GO:0005886">
    <property type="term" value="C:plasma membrane"/>
    <property type="evidence" value="ECO:0007669"/>
    <property type="project" value="UniProtKB-SubCell"/>
</dbReference>
<dbReference type="OrthoDB" id="3185104at2"/>
<feature type="transmembrane region" description="Helical" evidence="9">
    <location>
        <begin position="283"/>
        <end position="313"/>
    </location>
</feature>
<dbReference type="GO" id="GO:0022857">
    <property type="term" value="F:transmembrane transporter activity"/>
    <property type="evidence" value="ECO:0007669"/>
    <property type="project" value="InterPro"/>
</dbReference>
<dbReference type="Pfam" id="PF13520">
    <property type="entry name" value="AA_permease_2"/>
    <property type="match status" value="1"/>
</dbReference>
<feature type="transmembrane region" description="Helical" evidence="9">
    <location>
        <begin position="95"/>
        <end position="123"/>
    </location>
</feature>
<feature type="transmembrane region" description="Helical" evidence="9">
    <location>
        <begin position="164"/>
        <end position="185"/>
    </location>
</feature>
<name>A0A1X7AII1_9GAMM</name>
<sequence>MTQAVPLSAENAVTASNKKKLGVWMCSALVVGNMIGSGIFLLPATLASYGTISLGGWLFTGAGAVLLALVFSRMSQVVPSTGGPYTYSRVGLGKFMGFLIAWGYWIGLWSGNAAIVVAMVGYLGIFFPQVVENPMLGAGVAISAIWLITWVNCRGVQSAGKFQLITTILKLLPLALVTFAGLFYINPEHFSAANFNISGEGNFAALSSTAALCLWAFLGLESACVPSEDVENPKRTIPMATTLGTLFAAVLYIIATVSLMGLIDPSTLANSTAPFADAANQLVGPAGAMIVGLGAIISCLGALNGWTLMAAQIPMAASRDGLFPSIFGKLSSKGVPAGGIIISSILVSLLVAANFNKGLVGAFNFIISLAVMTTLLPYTMTTISKLVLMMGRHDKSGKPMLETKDIVITSLAFLYSLWALAGSGQETVYWGFLLLIAGIPVYALIEWQKRKGQSEEFVLPAVTLQD</sequence>
<feature type="transmembrane region" description="Helical" evidence="9">
    <location>
        <begin position="359"/>
        <end position="380"/>
    </location>
</feature>
<evidence type="ECO:0000313" key="11">
    <source>
        <dbReference type="Proteomes" id="UP000196573"/>
    </source>
</evidence>
<feature type="transmembrane region" description="Helical" evidence="9">
    <location>
        <begin position="205"/>
        <end position="225"/>
    </location>
</feature>
<evidence type="ECO:0000256" key="2">
    <source>
        <dbReference type="ARBA" id="ARBA00008220"/>
    </source>
</evidence>
<evidence type="ECO:0000256" key="1">
    <source>
        <dbReference type="ARBA" id="ARBA00004651"/>
    </source>
</evidence>
<dbReference type="InterPro" id="IPR050367">
    <property type="entry name" value="APC_superfamily"/>
</dbReference>
<feature type="transmembrane region" description="Helical" evidence="9">
    <location>
        <begin position="21"/>
        <end position="42"/>
    </location>
</feature>
<organism evidence="10 11">
    <name type="scientific">Parendozoicomonas haliclonae</name>
    <dbReference type="NCBI Taxonomy" id="1960125"/>
    <lineage>
        <taxon>Bacteria</taxon>
        <taxon>Pseudomonadati</taxon>
        <taxon>Pseudomonadota</taxon>
        <taxon>Gammaproteobacteria</taxon>
        <taxon>Oceanospirillales</taxon>
        <taxon>Endozoicomonadaceae</taxon>
        <taxon>Parendozoicomonas</taxon>
    </lineage>
</organism>
<evidence type="ECO:0000256" key="6">
    <source>
        <dbReference type="ARBA" id="ARBA00022989"/>
    </source>
</evidence>
<feature type="transmembrane region" description="Helical" evidence="9">
    <location>
        <begin position="334"/>
        <end position="353"/>
    </location>
</feature>
<protein>
    <recommendedName>
        <fullName evidence="3">Arginine/agmatine antiporter</fullName>
    </recommendedName>
</protein>
<keyword evidence="5 9" id="KW-0812">Transmembrane</keyword>
<evidence type="ECO:0000256" key="5">
    <source>
        <dbReference type="ARBA" id="ARBA00022692"/>
    </source>
</evidence>
<evidence type="ECO:0000256" key="9">
    <source>
        <dbReference type="SAM" id="Phobius"/>
    </source>
</evidence>